<dbReference type="FunFam" id="1.10.10.60:FF:000141">
    <property type="entry name" value="TetR family transcriptional regulator"/>
    <property type="match status" value="1"/>
</dbReference>
<dbReference type="InterPro" id="IPR039536">
    <property type="entry name" value="TetR_C_Proteobacteria"/>
</dbReference>
<keyword evidence="3" id="KW-0804">Transcription</keyword>
<sequence>MKGYEDQPLPKRILQAAFVTFVERGYDKASMDEVAAVAGTTKRTVYAHFDNKETLFRAAIGNAVERFLSELPDLDPAGDPEAELAKFASLFSDLCTWRRAVLLQRVVIGEAERYADLGEMLHREVIGGAERRIARFLTARFAIRPPPDGGSAEERALALARLFLNMATGPQRTATLMEARKPPQDHPFWGGTRGGDTPWVSFAVRFFLDGLAASAAPRPAPDPAAEREPSPTP</sequence>
<name>A0A931I3C0_9HYPH</name>
<dbReference type="Gene3D" id="1.10.357.10">
    <property type="entry name" value="Tetracycline Repressor, domain 2"/>
    <property type="match status" value="1"/>
</dbReference>
<dbReference type="PANTHER" id="PTHR30055">
    <property type="entry name" value="HTH-TYPE TRANSCRIPTIONAL REGULATOR RUTR"/>
    <property type="match status" value="1"/>
</dbReference>
<gene>
    <name evidence="6" type="ORF">I5731_14735</name>
</gene>
<dbReference type="InterPro" id="IPR050109">
    <property type="entry name" value="HTH-type_TetR-like_transc_reg"/>
</dbReference>
<proteinExistence type="predicted"/>
<dbReference type="InterPro" id="IPR001647">
    <property type="entry name" value="HTH_TetR"/>
</dbReference>
<dbReference type="PROSITE" id="PS50977">
    <property type="entry name" value="HTH_TETR_2"/>
    <property type="match status" value="1"/>
</dbReference>
<dbReference type="AlphaFoldDB" id="A0A931I3C0"/>
<keyword evidence="2 4" id="KW-0238">DNA-binding</keyword>
<dbReference type="Gene3D" id="1.10.10.60">
    <property type="entry name" value="Homeodomain-like"/>
    <property type="match status" value="1"/>
</dbReference>
<dbReference type="InterPro" id="IPR009057">
    <property type="entry name" value="Homeodomain-like_sf"/>
</dbReference>
<comment type="caution">
    <text evidence="6">The sequence shown here is derived from an EMBL/GenBank/DDBJ whole genome shotgun (WGS) entry which is preliminary data.</text>
</comment>
<evidence type="ECO:0000259" key="5">
    <source>
        <dbReference type="PROSITE" id="PS50977"/>
    </source>
</evidence>
<keyword evidence="1" id="KW-0805">Transcription regulation</keyword>
<dbReference type="Pfam" id="PF14246">
    <property type="entry name" value="TetR_C_7"/>
    <property type="match status" value="1"/>
</dbReference>
<evidence type="ECO:0000256" key="3">
    <source>
        <dbReference type="ARBA" id="ARBA00023163"/>
    </source>
</evidence>
<organism evidence="6 7">
    <name type="scientific">Methylobrevis albus</name>
    <dbReference type="NCBI Taxonomy" id="2793297"/>
    <lineage>
        <taxon>Bacteria</taxon>
        <taxon>Pseudomonadati</taxon>
        <taxon>Pseudomonadota</taxon>
        <taxon>Alphaproteobacteria</taxon>
        <taxon>Hyphomicrobiales</taxon>
        <taxon>Pleomorphomonadaceae</taxon>
        <taxon>Methylobrevis</taxon>
    </lineage>
</organism>
<dbReference type="RefSeq" id="WP_197312152.1">
    <property type="nucleotide sequence ID" value="NZ_JADZLT010000052.1"/>
</dbReference>
<feature type="domain" description="HTH tetR-type" evidence="5">
    <location>
        <begin position="7"/>
        <end position="67"/>
    </location>
</feature>
<reference evidence="6" key="1">
    <citation type="submission" date="2020-12" db="EMBL/GenBank/DDBJ databases">
        <title>Methylobrevis albus sp. nov., isolated from fresh water lack sediment.</title>
        <authorList>
            <person name="Zou Q."/>
        </authorList>
    </citation>
    <scope>NUCLEOTIDE SEQUENCE</scope>
    <source>
        <strain evidence="6">L22</strain>
    </source>
</reference>
<dbReference type="Proteomes" id="UP000631694">
    <property type="component" value="Unassembled WGS sequence"/>
</dbReference>
<protein>
    <submittedName>
        <fullName evidence="6">TetR/AcrR family transcriptional regulator</fullName>
    </submittedName>
</protein>
<accession>A0A931I3C0</accession>
<feature type="DNA-binding region" description="H-T-H motif" evidence="4">
    <location>
        <begin position="30"/>
        <end position="49"/>
    </location>
</feature>
<evidence type="ECO:0000313" key="7">
    <source>
        <dbReference type="Proteomes" id="UP000631694"/>
    </source>
</evidence>
<dbReference type="PANTHER" id="PTHR30055:SF146">
    <property type="entry name" value="HTH-TYPE TRANSCRIPTIONAL DUAL REGULATOR CECR"/>
    <property type="match status" value="1"/>
</dbReference>
<dbReference type="EMBL" id="JADZLT010000052">
    <property type="protein sequence ID" value="MBH0239082.1"/>
    <property type="molecule type" value="Genomic_DNA"/>
</dbReference>
<evidence type="ECO:0000256" key="4">
    <source>
        <dbReference type="PROSITE-ProRule" id="PRU00335"/>
    </source>
</evidence>
<dbReference type="Pfam" id="PF00440">
    <property type="entry name" value="TetR_N"/>
    <property type="match status" value="1"/>
</dbReference>
<evidence type="ECO:0000313" key="6">
    <source>
        <dbReference type="EMBL" id="MBH0239082.1"/>
    </source>
</evidence>
<evidence type="ECO:0000256" key="1">
    <source>
        <dbReference type="ARBA" id="ARBA00023015"/>
    </source>
</evidence>
<dbReference type="SUPFAM" id="SSF46689">
    <property type="entry name" value="Homeodomain-like"/>
    <property type="match status" value="1"/>
</dbReference>
<evidence type="ECO:0000256" key="2">
    <source>
        <dbReference type="ARBA" id="ARBA00023125"/>
    </source>
</evidence>
<keyword evidence="7" id="KW-1185">Reference proteome</keyword>
<dbReference type="GO" id="GO:0000976">
    <property type="term" value="F:transcription cis-regulatory region binding"/>
    <property type="evidence" value="ECO:0007669"/>
    <property type="project" value="TreeGrafter"/>
</dbReference>
<dbReference type="GO" id="GO:0003700">
    <property type="term" value="F:DNA-binding transcription factor activity"/>
    <property type="evidence" value="ECO:0007669"/>
    <property type="project" value="TreeGrafter"/>
</dbReference>
<dbReference type="PRINTS" id="PR00455">
    <property type="entry name" value="HTHTETR"/>
</dbReference>